<dbReference type="Gene3D" id="3.30.565.10">
    <property type="entry name" value="Histidine kinase-like ATPase, C-terminal domain"/>
    <property type="match status" value="1"/>
</dbReference>
<dbReference type="SUPFAM" id="SSF55874">
    <property type="entry name" value="ATPase domain of HSP90 chaperone/DNA topoisomerase II/histidine kinase"/>
    <property type="match status" value="1"/>
</dbReference>
<accession>A0A1N7I7N5</accession>
<proteinExistence type="predicted"/>
<dbReference type="AlphaFoldDB" id="A0A1N7I7N5"/>
<dbReference type="RefSeq" id="WP_076506222.1">
    <property type="nucleotide sequence ID" value="NZ_FTNY01000002.1"/>
</dbReference>
<evidence type="ECO:0000313" key="2">
    <source>
        <dbReference type="Proteomes" id="UP000186373"/>
    </source>
</evidence>
<name>A0A1N7I7N5_9FLAO</name>
<evidence type="ECO:0000313" key="1">
    <source>
        <dbReference type="EMBL" id="SIS33096.1"/>
    </source>
</evidence>
<evidence type="ECO:0008006" key="3">
    <source>
        <dbReference type="Google" id="ProtNLM"/>
    </source>
</evidence>
<dbReference type="EMBL" id="FTNY01000002">
    <property type="protein sequence ID" value="SIS33096.1"/>
    <property type="molecule type" value="Genomic_DNA"/>
</dbReference>
<keyword evidence="2" id="KW-1185">Reference proteome</keyword>
<organism evidence="1 2">
    <name type="scientific">Chryseobacterium shigense</name>
    <dbReference type="NCBI Taxonomy" id="297244"/>
    <lineage>
        <taxon>Bacteria</taxon>
        <taxon>Pseudomonadati</taxon>
        <taxon>Bacteroidota</taxon>
        <taxon>Flavobacteriia</taxon>
        <taxon>Flavobacteriales</taxon>
        <taxon>Weeksellaceae</taxon>
        <taxon>Chryseobacterium group</taxon>
        <taxon>Chryseobacterium</taxon>
    </lineage>
</organism>
<gene>
    <name evidence="1" type="ORF">SAMN05421639_102498</name>
</gene>
<protein>
    <recommendedName>
        <fullName evidence="3">Histidine kinase-, DNA gyrase B-, and HSP90-like ATPase</fullName>
    </recommendedName>
</protein>
<dbReference type="NCBIfam" id="NF047352">
    <property type="entry name" value="P_loop_sacsin"/>
    <property type="match status" value="1"/>
</dbReference>
<dbReference type="Proteomes" id="UP000186373">
    <property type="component" value="Unassembled WGS sequence"/>
</dbReference>
<sequence length="837" mass="97067">MSYKSRFDSLEQKAHHQIIATKISKEMGELRSLVEKSPITPKRWIWELIQNAKDVHLDKGVQIRIDYQPEYVSFKHNGMPFTADNIRFLIEQISTKSRSRPEEGKSKTTGKFGTGFLTTHLLSEIVTVKGVAKEPDLDYRKFELQLDRSGFELEDITEAVKKSKESVADLDSSPIYLEYLEGDFNTEFVYPLQDKISVNVAESGLNNLEICLPYTLLFVPEIEKVEIVSSSHLFIRSKEIEKINDEISLHTVKLIDTDLIEEKIYCIVVCSFGLTSIAMPIQKDADSISLLPIDEQVPRLFCDFPLVGTEKFHVPIIINNPNFNPTDPRDGIYLTSSERVNPRIDENKSIMNEAKSLYFKLLDFAVTNNWKNLHLLAQIKSISEDYDWVDNNWFIKDVVNPIREKLLHIPIVTNADGSLISILNEEEKIHSWFPNSGSREVRNEIWEISNYWFPYRLPQFSDIELWYRLNWKESGKLTVEQLAIFVDYCKTLENLSEKIKGIEVTDWINKFYELIKKEPKDYDTIINKYAIFPNQNGNFKKILHLKKDKGDIPIDFKDILALLGNDIRDELLHKSINYDFDPENIRDKSYAVETITSEVNKKSIDRSISKKYNEAFKKLLFWFNKNTSQAAYLFPTLFKNKHLLYDDEEIIENINKAEELKDLLSTFDVTSANELRLKFENINDDTQSLLPITHEILTSMGITNIEEWENAMRDTDLKALFDHQSVPTTDMFLLSQSHIKKARMRVIAHLKTLDNYDLEDLDINTAPTILAGVYKNNNPVKIVFRPAYSQEVIVYYGAEKDALDYADAELWVDDGTEIWQVSLGHILKKNNIKKFPI</sequence>
<dbReference type="InterPro" id="IPR036890">
    <property type="entry name" value="HATPase_C_sf"/>
</dbReference>
<reference evidence="2" key="1">
    <citation type="submission" date="2017-01" db="EMBL/GenBank/DDBJ databases">
        <authorList>
            <person name="Varghese N."/>
            <person name="Submissions S."/>
        </authorList>
    </citation>
    <scope>NUCLEOTIDE SEQUENCE [LARGE SCALE GENOMIC DNA]</scope>
    <source>
        <strain evidence="2">DSM 17126</strain>
    </source>
</reference>
<dbReference type="OrthoDB" id="7069425at2"/>